<dbReference type="Pfam" id="PF07727">
    <property type="entry name" value="RVT_2"/>
    <property type="match status" value="1"/>
</dbReference>
<feature type="non-terminal residue" evidence="2">
    <location>
        <position position="1"/>
    </location>
</feature>
<gene>
    <name evidence="2" type="ORF">KK1_015425</name>
</gene>
<organism evidence="2 3">
    <name type="scientific">Cajanus cajan</name>
    <name type="common">Pigeon pea</name>
    <name type="synonym">Cajanus indicus</name>
    <dbReference type="NCBI Taxonomy" id="3821"/>
    <lineage>
        <taxon>Eukaryota</taxon>
        <taxon>Viridiplantae</taxon>
        <taxon>Streptophyta</taxon>
        <taxon>Embryophyta</taxon>
        <taxon>Tracheophyta</taxon>
        <taxon>Spermatophyta</taxon>
        <taxon>Magnoliopsida</taxon>
        <taxon>eudicotyledons</taxon>
        <taxon>Gunneridae</taxon>
        <taxon>Pentapetalae</taxon>
        <taxon>rosids</taxon>
        <taxon>fabids</taxon>
        <taxon>Fabales</taxon>
        <taxon>Fabaceae</taxon>
        <taxon>Papilionoideae</taxon>
        <taxon>50 kb inversion clade</taxon>
        <taxon>NPAAA clade</taxon>
        <taxon>indigoferoid/millettioid clade</taxon>
        <taxon>Phaseoleae</taxon>
        <taxon>Cajanus</taxon>
    </lineage>
</organism>
<evidence type="ECO:0000259" key="1">
    <source>
        <dbReference type="Pfam" id="PF07727"/>
    </source>
</evidence>
<protein>
    <submittedName>
        <fullName evidence="2">Retrovirus-related Pol polyprotein from transposon TNT 1-94</fullName>
    </submittedName>
</protein>
<dbReference type="AlphaFoldDB" id="A0A151SYX8"/>
<sequence length="63" mass="7897">KENLVCKLHKSLYGLKQEPRQWYKKFNEFMRNSRFHRCEGDHYCYIKKYIDNYIILTLYIADM</sequence>
<keyword evidence="3" id="KW-1185">Reference proteome</keyword>
<reference evidence="2 3" key="1">
    <citation type="journal article" date="2012" name="Nat. Biotechnol.">
        <title>Draft genome sequence of pigeonpea (Cajanus cajan), an orphan legume crop of resource-poor farmers.</title>
        <authorList>
            <person name="Varshney R.K."/>
            <person name="Chen W."/>
            <person name="Li Y."/>
            <person name="Bharti A.K."/>
            <person name="Saxena R.K."/>
            <person name="Schlueter J.A."/>
            <person name="Donoghue M.T."/>
            <person name="Azam S."/>
            <person name="Fan G."/>
            <person name="Whaley A.M."/>
            <person name="Farmer A.D."/>
            <person name="Sheridan J."/>
            <person name="Iwata A."/>
            <person name="Tuteja R."/>
            <person name="Penmetsa R.V."/>
            <person name="Wu W."/>
            <person name="Upadhyaya H.D."/>
            <person name="Yang S.P."/>
            <person name="Shah T."/>
            <person name="Saxena K.B."/>
            <person name="Michael T."/>
            <person name="McCombie W.R."/>
            <person name="Yang B."/>
            <person name="Zhang G."/>
            <person name="Yang H."/>
            <person name="Wang J."/>
            <person name="Spillane C."/>
            <person name="Cook D.R."/>
            <person name="May G.D."/>
            <person name="Xu X."/>
            <person name="Jackson S.A."/>
        </authorList>
    </citation>
    <scope>NUCLEOTIDE SEQUENCE [LARGE SCALE GENOMIC DNA]</scope>
    <source>
        <strain evidence="3">cv. Asha</strain>
    </source>
</reference>
<accession>A0A151SYX8</accession>
<proteinExistence type="predicted"/>
<dbReference type="Gramene" id="C.cajan_14988.t">
    <property type="protein sequence ID" value="C.cajan_14988.t.cds1"/>
    <property type="gene ID" value="C.cajan_14988"/>
</dbReference>
<evidence type="ECO:0000313" key="2">
    <source>
        <dbReference type="EMBL" id="KYP59978.1"/>
    </source>
</evidence>
<name>A0A151SYX8_CAJCA</name>
<dbReference type="Proteomes" id="UP000075243">
    <property type="component" value="Chromosome 10"/>
</dbReference>
<dbReference type="STRING" id="3821.A0A151SYX8"/>
<dbReference type="EMBL" id="CM003612">
    <property type="protein sequence ID" value="KYP59978.1"/>
    <property type="molecule type" value="Genomic_DNA"/>
</dbReference>
<feature type="domain" description="Reverse transcriptase Ty1/copia-type" evidence="1">
    <location>
        <begin position="2"/>
        <end position="63"/>
    </location>
</feature>
<evidence type="ECO:0000313" key="3">
    <source>
        <dbReference type="Proteomes" id="UP000075243"/>
    </source>
</evidence>
<dbReference type="InterPro" id="IPR013103">
    <property type="entry name" value="RVT_2"/>
</dbReference>